<protein>
    <submittedName>
        <fullName evidence="2">Uncharacterized protein</fullName>
    </submittedName>
</protein>
<sequence>FTTQYLAWDIVYEPFVNVKKLEERLPIIEALTSKELYGNYSMVLRRQLQIVKQGRGGVGFDAVHMPAMTLVGYANPSAPQIFELCGSQALPSSIWPTQGQMDRCALDETGFVFLACGPDGSFDLVELPFDAISAIDHLRKKLKIVVELTITHLVTRKHPLKLQPQQPVSFEVHIPAELHFWWLKTLRERGQLAKLSGDIDAEDGRALPLEESVEDPGAPMKRSNKRPSKRKTKAERAAIESGEADDAKMEID</sequence>
<proteinExistence type="predicted"/>
<name>A0ABQ0KV90_MYCCL</name>
<keyword evidence="3" id="KW-1185">Reference proteome</keyword>
<gene>
    <name evidence="2" type="ORF">MCHLO_00279</name>
</gene>
<dbReference type="EMBL" id="DF838091">
    <property type="protein sequence ID" value="GAT42567.1"/>
    <property type="molecule type" value="Genomic_DNA"/>
</dbReference>
<evidence type="ECO:0000256" key="1">
    <source>
        <dbReference type="SAM" id="MobiDB-lite"/>
    </source>
</evidence>
<feature type="region of interest" description="Disordered" evidence="1">
    <location>
        <begin position="205"/>
        <end position="252"/>
    </location>
</feature>
<reference evidence="2" key="1">
    <citation type="submission" date="2014-09" db="EMBL/GenBank/DDBJ databases">
        <title>Genome sequence of the luminous mushroom Mycena chlorophos for searching fungal bioluminescence genes.</title>
        <authorList>
            <person name="Tanaka Y."/>
            <person name="Kasuga D."/>
            <person name="Oba Y."/>
            <person name="Hase S."/>
            <person name="Sato K."/>
            <person name="Oba Y."/>
            <person name="Sakakibara Y."/>
        </authorList>
    </citation>
    <scope>NUCLEOTIDE SEQUENCE</scope>
</reference>
<feature type="compositionally biased region" description="Basic residues" evidence="1">
    <location>
        <begin position="222"/>
        <end position="233"/>
    </location>
</feature>
<evidence type="ECO:0000313" key="3">
    <source>
        <dbReference type="Proteomes" id="UP000815677"/>
    </source>
</evidence>
<feature type="non-terminal residue" evidence="2">
    <location>
        <position position="1"/>
    </location>
</feature>
<organism evidence="2 3">
    <name type="scientific">Mycena chlorophos</name>
    <name type="common">Agaric fungus</name>
    <name type="synonym">Agaricus chlorophos</name>
    <dbReference type="NCBI Taxonomy" id="658473"/>
    <lineage>
        <taxon>Eukaryota</taxon>
        <taxon>Fungi</taxon>
        <taxon>Dikarya</taxon>
        <taxon>Basidiomycota</taxon>
        <taxon>Agaricomycotina</taxon>
        <taxon>Agaricomycetes</taxon>
        <taxon>Agaricomycetidae</taxon>
        <taxon>Agaricales</taxon>
        <taxon>Marasmiineae</taxon>
        <taxon>Mycenaceae</taxon>
        <taxon>Mycena</taxon>
    </lineage>
</organism>
<dbReference type="Proteomes" id="UP000815677">
    <property type="component" value="Unassembled WGS sequence"/>
</dbReference>
<evidence type="ECO:0000313" key="2">
    <source>
        <dbReference type="EMBL" id="GAT42567.1"/>
    </source>
</evidence>
<accession>A0ABQ0KV90</accession>